<gene>
    <name evidence="2" type="ORF">GHK53_12360</name>
</gene>
<dbReference type="RefSeq" id="WP_153349679.1">
    <property type="nucleotide sequence ID" value="NZ_WISR01000124.1"/>
</dbReference>
<protein>
    <recommendedName>
        <fullName evidence="4">Capsid assembly protein</fullName>
    </recommendedName>
</protein>
<dbReference type="Pfam" id="PF05396">
    <property type="entry name" value="Phage_T7_Capsid"/>
    <property type="match status" value="1"/>
</dbReference>
<evidence type="ECO:0008006" key="4">
    <source>
        <dbReference type="Google" id="ProtNLM"/>
    </source>
</evidence>
<dbReference type="EMBL" id="WISR01000124">
    <property type="protein sequence ID" value="MQW33570.1"/>
    <property type="molecule type" value="Genomic_DNA"/>
</dbReference>
<dbReference type="InterPro" id="IPR008768">
    <property type="entry name" value="Gp9-like"/>
</dbReference>
<feature type="region of interest" description="Disordered" evidence="1">
    <location>
        <begin position="24"/>
        <end position="102"/>
    </location>
</feature>
<dbReference type="AlphaFoldDB" id="A0AAW9TR17"/>
<reference evidence="2 3" key="1">
    <citation type="journal article" date="2013" name="Genome Biol.">
        <title>Comparative genomics of the core and accessory genomes of 48 Sinorhizobium strains comprising five genospecies.</title>
        <authorList>
            <person name="Sugawara M."/>
            <person name="Epstein B."/>
            <person name="Badgley B.D."/>
            <person name="Unno T."/>
            <person name="Xu L."/>
            <person name="Reese J."/>
            <person name="Gyaneshwar P."/>
            <person name="Denny R."/>
            <person name="Mudge J."/>
            <person name="Bharti A.K."/>
            <person name="Farmer A.D."/>
            <person name="May G.D."/>
            <person name="Woodward J.E."/>
            <person name="Medigue C."/>
            <person name="Vallenet D."/>
            <person name="Lajus A."/>
            <person name="Rouy Z."/>
            <person name="Martinez-Vaz B."/>
            <person name="Tiffin P."/>
            <person name="Young N.D."/>
            <person name="Sadowsky M.J."/>
        </authorList>
    </citation>
    <scope>NUCLEOTIDE SEQUENCE [LARGE SCALE GENOMIC DNA]</scope>
    <source>
        <strain evidence="2 3">N6B1</strain>
    </source>
</reference>
<evidence type="ECO:0000256" key="1">
    <source>
        <dbReference type="SAM" id="MobiDB-lite"/>
    </source>
</evidence>
<proteinExistence type="predicted"/>
<name>A0AAW9TR17_RHIML</name>
<sequence length="264" mass="27791">MQIEAAAAVTPEANAEVDPAAAALAEAAASAPASTEEALAAKATAEAKADAPARPEWLPEGFDTPEDFAKAYAELKEGKTAETPEEKPEEKPEGETEEKPPAVVDVKAVSAEFAEKGELSAETYADLAAKGFDKEFVDGFIEGQQARADAADRRLTEAAGGKEHLERMFAWASTSMTAAEIDAYNASFANADVTAAELAIRELKGKYEAANGRDGSLLNGKNLGSAADVFGSWAEVTKAMSDPRYGKDPAYNAKVEQKLARSKL</sequence>
<evidence type="ECO:0000313" key="3">
    <source>
        <dbReference type="Proteomes" id="UP000429484"/>
    </source>
</evidence>
<evidence type="ECO:0000313" key="2">
    <source>
        <dbReference type="EMBL" id="MQW33570.1"/>
    </source>
</evidence>
<feature type="compositionally biased region" description="Low complexity" evidence="1">
    <location>
        <begin position="24"/>
        <end position="44"/>
    </location>
</feature>
<feature type="compositionally biased region" description="Basic and acidic residues" evidence="1">
    <location>
        <begin position="67"/>
        <end position="100"/>
    </location>
</feature>
<dbReference type="Proteomes" id="UP000429484">
    <property type="component" value="Unassembled WGS sequence"/>
</dbReference>
<accession>A0AAW9TR17</accession>
<comment type="caution">
    <text evidence="2">The sequence shown here is derived from an EMBL/GenBank/DDBJ whole genome shotgun (WGS) entry which is preliminary data.</text>
</comment>
<organism evidence="2 3">
    <name type="scientific">Rhizobium meliloti</name>
    <name type="common">Ensifer meliloti</name>
    <name type="synonym">Sinorhizobium meliloti</name>
    <dbReference type="NCBI Taxonomy" id="382"/>
    <lineage>
        <taxon>Bacteria</taxon>
        <taxon>Pseudomonadati</taxon>
        <taxon>Pseudomonadota</taxon>
        <taxon>Alphaproteobacteria</taxon>
        <taxon>Hyphomicrobiales</taxon>
        <taxon>Rhizobiaceae</taxon>
        <taxon>Sinorhizobium/Ensifer group</taxon>
        <taxon>Sinorhizobium</taxon>
    </lineage>
</organism>